<name>A0A3N1CPF3_9ACTN</name>
<protein>
    <submittedName>
        <fullName evidence="2">Uncharacterized protein DUF397</fullName>
    </submittedName>
</protein>
<dbReference type="Proteomes" id="UP000272400">
    <property type="component" value="Unassembled WGS sequence"/>
</dbReference>
<keyword evidence="3" id="KW-1185">Reference proteome</keyword>
<feature type="domain" description="DUF397" evidence="1">
    <location>
        <begin position="7"/>
        <end position="59"/>
    </location>
</feature>
<dbReference type="InterPro" id="IPR007278">
    <property type="entry name" value="DUF397"/>
</dbReference>
<dbReference type="Pfam" id="PF04149">
    <property type="entry name" value="DUF397"/>
    <property type="match status" value="1"/>
</dbReference>
<dbReference type="OrthoDB" id="4301277at2"/>
<gene>
    <name evidence="2" type="ORF">EDD29_0533</name>
</gene>
<accession>A0A3N1CPF3</accession>
<dbReference type="RefSeq" id="WP_123661996.1">
    <property type="nucleotide sequence ID" value="NZ_RJKE01000001.1"/>
</dbReference>
<reference evidence="2 3" key="1">
    <citation type="submission" date="2018-11" db="EMBL/GenBank/DDBJ databases">
        <title>Sequencing the genomes of 1000 actinobacteria strains.</title>
        <authorList>
            <person name="Klenk H.-P."/>
        </authorList>
    </citation>
    <scope>NUCLEOTIDE SEQUENCE [LARGE SCALE GENOMIC DNA]</scope>
    <source>
        <strain evidence="2 3">DSM 44254</strain>
    </source>
</reference>
<proteinExistence type="predicted"/>
<dbReference type="EMBL" id="RJKE01000001">
    <property type="protein sequence ID" value="ROO83044.1"/>
    <property type="molecule type" value="Genomic_DNA"/>
</dbReference>
<evidence type="ECO:0000313" key="3">
    <source>
        <dbReference type="Proteomes" id="UP000272400"/>
    </source>
</evidence>
<comment type="caution">
    <text evidence="2">The sequence shown here is derived from an EMBL/GenBank/DDBJ whole genome shotgun (WGS) entry which is preliminary data.</text>
</comment>
<evidence type="ECO:0000313" key="2">
    <source>
        <dbReference type="EMBL" id="ROO83044.1"/>
    </source>
</evidence>
<sequence>MIGDVRLEWRKSSHSGHEGDCVEIATATDRIVIRDSKNPSGHAHHLSLAAAAVLIRAIRERR</sequence>
<organism evidence="2 3">
    <name type="scientific">Actinocorallia herbida</name>
    <dbReference type="NCBI Taxonomy" id="58109"/>
    <lineage>
        <taxon>Bacteria</taxon>
        <taxon>Bacillati</taxon>
        <taxon>Actinomycetota</taxon>
        <taxon>Actinomycetes</taxon>
        <taxon>Streptosporangiales</taxon>
        <taxon>Thermomonosporaceae</taxon>
        <taxon>Actinocorallia</taxon>
    </lineage>
</organism>
<dbReference type="AlphaFoldDB" id="A0A3N1CPF3"/>
<evidence type="ECO:0000259" key="1">
    <source>
        <dbReference type="Pfam" id="PF04149"/>
    </source>
</evidence>